<dbReference type="RefSeq" id="WP_054733477.1">
    <property type="nucleotide sequence ID" value="NZ_AYZM01000045.1"/>
</dbReference>
<dbReference type="EMBL" id="AYZM01000045">
    <property type="protein sequence ID" value="KRN26115.1"/>
    <property type="molecule type" value="Genomic_DNA"/>
</dbReference>
<comment type="caution">
    <text evidence="3">The sequence shown here is derived from an EMBL/GenBank/DDBJ whole genome shotgun (WGS) entry which is preliminary data.</text>
</comment>
<evidence type="ECO:0000256" key="1">
    <source>
        <dbReference type="SAM" id="MobiDB-lite"/>
    </source>
</evidence>
<feature type="region of interest" description="Disordered" evidence="1">
    <location>
        <begin position="24"/>
        <end position="76"/>
    </location>
</feature>
<dbReference type="AlphaFoldDB" id="A0A0R2FCG3"/>
<dbReference type="PROSITE" id="PS51257">
    <property type="entry name" value="PROKAR_LIPOPROTEIN"/>
    <property type="match status" value="1"/>
</dbReference>
<gene>
    <name evidence="3" type="ORF">FD14_GL003014</name>
</gene>
<reference evidence="3 4" key="1">
    <citation type="journal article" date="2015" name="Genome Announc.">
        <title>Expanding the biotechnology potential of lactobacilli through comparative genomics of 213 strains and associated genera.</title>
        <authorList>
            <person name="Sun Z."/>
            <person name="Harris H.M."/>
            <person name="McCann A."/>
            <person name="Guo C."/>
            <person name="Argimon S."/>
            <person name="Zhang W."/>
            <person name="Yang X."/>
            <person name="Jeffery I.B."/>
            <person name="Cooney J.C."/>
            <person name="Kagawa T.F."/>
            <person name="Liu W."/>
            <person name="Song Y."/>
            <person name="Salvetti E."/>
            <person name="Wrobel A."/>
            <person name="Rasinkangas P."/>
            <person name="Parkhill J."/>
            <person name="Rea M.C."/>
            <person name="O'Sullivan O."/>
            <person name="Ritari J."/>
            <person name="Douillard F.P."/>
            <person name="Paul Ross R."/>
            <person name="Yang R."/>
            <person name="Briner A.E."/>
            <person name="Felis G.E."/>
            <person name="de Vos W.M."/>
            <person name="Barrangou R."/>
            <person name="Klaenhammer T.R."/>
            <person name="Caufield P.W."/>
            <person name="Cui Y."/>
            <person name="Zhang H."/>
            <person name="O'Toole P.W."/>
        </authorList>
    </citation>
    <scope>NUCLEOTIDE SEQUENCE [LARGE SCALE GENOMIC DNA]</scope>
    <source>
        <strain evidence="3 4">DSM 23365</strain>
    </source>
</reference>
<feature type="compositionally biased region" description="Low complexity" evidence="1">
    <location>
        <begin position="24"/>
        <end position="45"/>
    </location>
</feature>
<dbReference type="PATRIC" id="fig|1423804.4.peg.3244"/>
<dbReference type="OrthoDB" id="2328788at2"/>
<proteinExistence type="predicted"/>
<keyword evidence="4" id="KW-1185">Reference proteome</keyword>
<evidence type="ECO:0000256" key="2">
    <source>
        <dbReference type="SAM" id="SignalP"/>
    </source>
</evidence>
<dbReference type="Proteomes" id="UP000051442">
    <property type="component" value="Unassembled WGS sequence"/>
</dbReference>
<organism evidence="3 4">
    <name type="scientific">Secundilactobacillus similis DSM 23365 = JCM 2765</name>
    <dbReference type="NCBI Taxonomy" id="1423804"/>
    <lineage>
        <taxon>Bacteria</taxon>
        <taxon>Bacillati</taxon>
        <taxon>Bacillota</taxon>
        <taxon>Bacilli</taxon>
        <taxon>Lactobacillales</taxon>
        <taxon>Lactobacillaceae</taxon>
        <taxon>Secundilactobacillus</taxon>
    </lineage>
</organism>
<feature type="signal peptide" evidence="2">
    <location>
        <begin position="1"/>
        <end position="22"/>
    </location>
</feature>
<protein>
    <recommendedName>
        <fullName evidence="5">DUF4352 domain-containing protein</fullName>
    </recommendedName>
</protein>
<name>A0A0R2FCG3_9LACO</name>
<keyword evidence="2" id="KW-0732">Signal</keyword>
<sequence length="247" mass="26128">MKRPKTALVSLLLIGVILTGCGSSTGSKSSKSANSTATSSSSTTSRKTPESAANQQATMKPYSVPKTDRQSQQYQKSGVLSLPGEFSYDRVGTKLQLVQKHTYKQQTSTTGLRYRVTTIKTIKNTAKTAAAKSMAAQAFNIQQIPNPYRTVQLTFNVTNSRGQTVKIDGIKQITINNKGTVTSASGLSDASAGQSIGAHQTKTFTAMVLAGPADYRVTRLNVAFSGSYSTSGDALSKAPGTLTLSLQ</sequence>
<evidence type="ECO:0000313" key="3">
    <source>
        <dbReference type="EMBL" id="KRN26115.1"/>
    </source>
</evidence>
<evidence type="ECO:0008006" key="5">
    <source>
        <dbReference type="Google" id="ProtNLM"/>
    </source>
</evidence>
<accession>A0A0R2FCG3</accession>
<dbReference type="STRING" id="1423804.FD14_GL003014"/>
<feature type="chain" id="PRO_5038747915" description="DUF4352 domain-containing protein" evidence="2">
    <location>
        <begin position="23"/>
        <end position="247"/>
    </location>
</feature>
<evidence type="ECO:0000313" key="4">
    <source>
        <dbReference type="Proteomes" id="UP000051442"/>
    </source>
</evidence>